<gene>
    <name evidence="2" type="ORF">G7070_07760</name>
</gene>
<dbReference type="InterPro" id="IPR007029">
    <property type="entry name" value="YHS_dom"/>
</dbReference>
<dbReference type="InterPro" id="IPR011017">
    <property type="entry name" value="TRASH_dom"/>
</dbReference>
<dbReference type="Pfam" id="PF04945">
    <property type="entry name" value="YHS"/>
    <property type="match status" value="1"/>
</dbReference>
<evidence type="ECO:0000259" key="1">
    <source>
        <dbReference type="SMART" id="SM00746"/>
    </source>
</evidence>
<evidence type="ECO:0000313" key="3">
    <source>
        <dbReference type="Proteomes" id="UP000501058"/>
    </source>
</evidence>
<dbReference type="SMART" id="SM00746">
    <property type="entry name" value="TRASH"/>
    <property type="match status" value="1"/>
</dbReference>
<dbReference type="InterPro" id="IPR012348">
    <property type="entry name" value="RNR-like"/>
</dbReference>
<dbReference type="GO" id="GO:0016491">
    <property type="term" value="F:oxidoreductase activity"/>
    <property type="evidence" value="ECO:0007669"/>
    <property type="project" value="InterPro"/>
</dbReference>
<feature type="domain" description="TRASH" evidence="1">
    <location>
        <begin position="18"/>
        <end position="56"/>
    </location>
</feature>
<dbReference type="RefSeq" id="WP_166233259.1">
    <property type="nucleotide sequence ID" value="NZ_CP049865.1"/>
</dbReference>
<accession>A0A6G7Y5V4</accession>
<dbReference type="InterPro" id="IPR009078">
    <property type="entry name" value="Ferritin-like_SF"/>
</dbReference>
<dbReference type="SUPFAM" id="SSF47240">
    <property type="entry name" value="Ferritin-like"/>
    <property type="match status" value="1"/>
</dbReference>
<organism evidence="2 3">
    <name type="scientific">Propioniciclava coleopterorum</name>
    <dbReference type="NCBI Taxonomy" id="2714937"/>
    <lineage>
        <taxon>Bacteria</taxon>
        <taxon>Bacillati</taxon>
        <taxon>Actinomycetota</taxon>
        <taxon>Actinomycetes</taxon>
        <taxon>Propionibacteriales</taxon>
        <taxon>Propionibacteriaceae</taxon>
        <taxon>Propioniciclava</taxon>
    </lineage>
</organism>
<evidence type="ECO:0000313" key="2">
    <source>
        <dbReference type="EMBL" id="QIK72180.1"/>
    </source>
</evidence>
<dbReference type="EMBL" id="CP049865">
    <property type="protein sequence ID" value="QIK72180.1"/>
    <property type="molecule type" value="Genomic_DNA"/>
</dbReference>
<name>A0A6G7Y5V4_9ACTN</name>
<dbReference type="AlphaFoldDB" id="A0A6G7Y5V4"/>
<reference evidence="2 3" key="1">
    <citation type="submission" date="2020-03" db="EMBL/GenBank/DDBJ databases">
        <title>Propioniciclava sp. nov., isolated from Hydrophilus acuminatus.</title>
        <authorList>
            <person name="Hyun D.-W."/>
            <person name="Bae J.-W."/>
        </authorList>
    </citation>
    <scope>NUCLEOTIDE SEQUENCE [LARGE SCALE GENOMIC DNA]</scope>
    <source>
        <strain evidence="2 3">HDW11</strain>
    </source>
</reference>
<dbReference type="Gene3D" id="1.10.620.20">
    <property type="entry name" value="Ribonucleotide Reductase, subunit A"/>
    <property type="match status" value="1"/>
</dbReference>
<dbReference type="KEGG" id="prv:G7070_07760"/>
<sequence length="69" mass="7324">MFGLFGKKKDTTTAKVVDPVCGMKINPADAAATRDHDGTTIYFCSKGCAETFDADPHRYAHGPSGAGHH</sequence>
<keyword evidence="3" id="KW-1185">Reference proteome</keyword>
<proteinExistence type="predicted"/>
<protein>
    <submittedName>
        <fullName evidence="2">YHS domain-containing protein</fullName>
    </submittedName>
</protein>
<dbReference type="Proteomes" id="UP000501058">
    <property type="component" value="Chromosome"/>
</dbReference>